<organism evidence="3 4">
    <name type="scientific">Paenibacillus artemisiicola</name>
    <dbReference type="NCBI Taxonomy" id="1172618"/>
    <lineage>
        <taxon>Bacteria</taxon>
        <taxon>Bacillati</taxon>
        <taxon>Bacillota</taxon>
        <taxon>Bacilli</taxon>
        <taxon>Bacillales</taxon>
        <taxon>Paenibacillaceae</taxon>
        <taxon>Paenibacillus</taxon>
    </lineage>
</organism>
<evidence type="ECO:0000313" key="3">
    <source>
        <dbReference type="EMBL" id="MBO7748770.1"/>
    </source>
</evidence>
<dbReference type="SUPFAM" id="SSF55383">
    <property type="entry name" value="Copper amine oxidase, domain N"/>
    <property type="match status" value="1"/>
</dbReference>
<dbReference type="Gene3D" id="3.40.190.10">
    <property type="entry name" value="Periplasmic binding protein-like II"/>
    <property type="match status" value="2"/>
</dbReference>
<dbReference type="Pfam" id="PF07833">
    <property type="entry name" value="Cu_amine_oxidN1"/>
    <property type="match status" value="1"/>
</dbReference>
<feature type="chain" id="PRO_5046228766" evidence="1">
    <location>
        <begin position="21"/>
        <end position="606"/>
    </location>
</feature>
<sequence length="606" mass="65013">MNYRKAIIATLASASLGGLAAACPAAAESAAPNAALIKQETSGASQSAMAANVLFLDYTAELQSRNANGTIMVSGRRLLEAIGYRVAWDAADGSLTAERPGKPALLLRAGRREAKLGDKTLQLPAAPYIGEGVLWVPLRSAAEAVGLTVAWDAANRYAYVKDPAALPKISLTTRADNRVTEQPANLIGYFRSQMGIDVNLTLVQPDFYRERTNIMVAAGDTGSVMLLQNNYAYSDELLRSFAMDLTEDLNAFPRLKALAAEAAGGRTIDGRIYGIARPRDPHDAPFPAVRQDWLDRLGLARPKTMEEVYAALRQFTLKDPDGNGKNDTYGMTGYTTAAGLGSFAWVEQAFTGSPERFAVQNGRVVDHALGAGETAALSWLARAYREGLIDKEFAAQTPEQAADRIRGGRSGLAALSLRDAAALTGDKAEWIPLSGLKADSLGAPIAPWNTEVTDTYIVTRMSRVAPKTILRWLDGGLAKNESGAWDGIEGFGQTDRAALRSLFGEPDLLNSDALKSVPEQTRGAYETAVKEWQKTSYADAVVPAFSGLWSTGKYAELNAELKETQIKVILGELSMADWEHYTKTLAASKPYQALLAELADLAGDGA</sequence>
<dbReference type="Proteomes" id="UP000670947">
    <property type="component" value="Unassembled WGS sequence"/>
</dbReference>
<dbReference type="Gene3D" id="3.30.457.10">
    <property type="entry name" value="Copper amine oxidase-like, N-terminal domain"/>
    <property type="match status" value="1"/>
</dbReference>
<gene>
    <name evidence="3" type="ORF">I8J29_31830</name>
</gene>
<comment type="caution">
    <text evidence="3">The sequence shown here is derived from an EMBL/GenBank/DDBJ whole genome shotgun (WGS) entry which is preliminary data.</text>
</comment>
<dbReference type="RefSeq" id="WP_208851297.1">
    <property type="nucleotide sequence ID" value="NZ_JAGGDJ010000074.1"/>
</dbReference>
<reference evidence="3 4" key="1">
    <citation type="submission" date="2021-03" db="EMBL/GenBank/DDBJ databases">
        <title>Paenibacillus artemisicola MWE-103 whole genome sequence.</title>
        <authorList>
            <person name="Ham Y.J."/>
        </authorList>
    </citation>
    <scope>NUCLEOTIDE SEQUENCE [LARGE SCALE GENOMIC DNA]</scope>
    <source>
        <strain evidence="3 4">MWE-103</strain>
    </source>
</reference>
<dbReference type="EMBL" id="JAGGDJ010000074">
    <property type="protein sequence ID" value="MBO7748770.1"/>
    <property type="molecule type" value="Genomic_DNA"/>
</dbReference>
<protein>
    <submittedName>
        <fullName evidence="3">Extracellular solute-binding protein</fullName>
    </submittedName>
</protein>
<proteinExistence type="predicted"/>
<dbReference type="PROSITE" id="PS51257">
    <property type="entry name" value="PROKAR_LIPOPROTEIN"/>
    <property type="match status" value="1"/>
</dbReference>
<keyword evidence="4" id="KW-1185">Reference proteome</keyword>
<dbReference type="InterPro" id="IPR036582">
    <property type="entry name" value="Mao_N_sf"/>
</dbReference>
<evidence type="ECO:0000259" key="2">
    <source>
        <dbReference type="Pfam" id="PF07833"/>
    </source>
</evidence>
<dbReference type="InterPro" id="IPR012854">
    <property type="entry name" value="Cu_amine_oxidase-like_N"/>
</dbReference>
<evidence type="ECO:0000256" key="1">
    <source>
        <dbReference type="SAM" id="SignalP"/>
    </source>
</evidence>
<dbReference type="SUPFAM" id="SSF53850">
    <property type="entry name" value="Periplasmic binding protein-like II"/>
    <property type="match status" value="1"/>
</dbReference>
<feature type="signal peptide" evidence="1">
    <location>
        <begin position="1"/>
        <end position="20"/>
    </location>
</feature>
<name>A0ABS3WKF3_9BACL</name>
<feature type="domain" description="Copper amine oxidase-like N-terminal" evidence="2">
    <location>
        <begin position="64"/>
        <end position="158"/>
    </location>
</feature>
<keyword evidence="1" id="KW-0732">Signal</keyword>
<accession>A0ABS3WKF3</accession>
<evidence type="ECO:0000313" key="4">
    <source>
        <dbReference type="Proteomes" id="UP000670947"/>
    </source>
</evidence>